<keyword evidence="3" id="KW-1185">Reference proteome</keyword>
<sequence>MGETIRFWRRCAAHALKGTVAFANNWSWFFGVPPVAAMLQFIASGSGASMTGSAYLDALVTGFFAFVVTWFAIFAIRLIKAPADLYKLAGAEITSEPTKLARPLPISLSVESVGSYMRTSERVDRLDKAIAKMARTHIRPGETLAYGMFKELKTLGVANIAELDALL</sequence>
<dbReference type="GeneID" id="92953591"/>
<dbReference type="RefSeq" id="WP_244620924.1">
    <property type="nucleotide sequence ID" value="NZ_BJNL01000103.1"/>
</dbReference>
<comment type="caution">
    <text evidence="2">The sequence shown here is derived from an EMBL/GenBank/DDBJ whole genome shotgun (WGS) entry which is preliminary data.</text>
</comment>
<accession>A0ABV4F5N1</accession>
<evidence type="ECO:0000256" key="1">
    <source>
        <dbReference type="SAM" id="Phobius"/>
    </source>
</evidence>
<keyword evidence="1" id="KW-0812">Transmembrane</keyword>
<keyword evidence="1" id="KW-0472">Membrane</keyword>
<evidence type="ECO:0000313" key="3">
    <source>
        <dbReference type="Proteomes" id="UP001565471"/>
    </source>
</evidence>
<keyword evidence="1" id="KW-1133">Transmembrane helix</keyword>
<gene>
    <name evidence="2" type="ORF">ABIF29_005223</name>
</gene>
<protein>
    <submittedName>
        <fullName evidence="2">Uncharacterized protein</fullName>
    </submittedName>
</protein>
<reference evidence="2 3" key="1">
    <citation type="submission" date="2024-07" db="EMBL/GenBank/DDBJ databases">
        <title>Genomic Encyclopedia of Type Strains, Phase V (KMG-V): Genome sequencing to study the core and pangenomes of soil and plant-associated prokaryotes.</title>
        <authorList>
            <person name="Whitman W."/>
        </authorList>
    </citation>
    <scope>NUCLEOTIDE SEQUENCE [LARGE SCALE GENOMIC DNA]</scope>
    <source>
        <strain evidence="2 3">USDA 415</strain>
    </source>
</reference>
<feature type="transmembrane region" description="Helical" evidence="1">
    <location>
        <begin position="55"/>
        <end position="79"/>
    </location>
</feature>
<proteinExistence type="predicted"/>
<feature type="transmembrane region" description="Helical" evidence="1">
    <location>
        <begin position="21"/>
        <end position="43"/>
    </location>
</feature>
<dbReference type="Proteomes" id="UP001565471">
    <property type="component" value="Unassembled WGS sequence"/>
</dbReference>
<dbReference type="EMBL" id="JBGBZA010000002">
    <property type="protein sequence ID" value="MEY9318424.1"/>
    <property type="molecule type" value="Genomic_DNA"/>
</dbReference>
<organism evidence="2 3">
    <name type="scientific">Bradyrhizobium elkanii</name>
    <dbReference type="NCBI Taxonomy" id="29448"/>
    <lineage>
        <taxon>Bacteria</taxon>
        <taxon>Pseudomonadati</taxon>
        <taxon>Pseudomonadota</taxon>
        <taxon>Alphaproteobacteria</taxon>
        <taxon>Hyphomicrobiales</taxon>
        <taxon>Nitrobacteraceae</taxon>
        <taxon>Bradyrhizobium</taxon>
    </lineage>
</organism>
<evidence type="ECO:0000313" key="2">
    <source>
        <dbReference type="EMBL" id="MEY9318424.1"/>
    </source>
</evidence>
<name>A0ABV4F5N1_BRAEL</name>